<keyword evidence="1" id="KW-1133">Transmembrane helix</keyword>
<feature type="transmembrane region" description="Helical" evidence="1">
    <location>
        <begin position="167"/>
        <end position="193"/>
    </location>
</feature>
<proteinExistence type="predicted"/>
<evidence type="ECO:0000256" key="1">
    <source>
        <dbReference type="SAM" id="Phobius"/>
    </source>
</evidence>
<reference evidence="2 3" key="1">
    <citation type="journal article" date="2020" name="Carbohydr. Polym.">
        <title>Characterization and optimization of production of bacterial cellulose from strain CGMCC 17276 based on whole-genome analysis.</title>
        <authorList>
            <person name="Lu T."/>
            <person name="Gao H."/>
            <person name="Liao B."/>
            <person name="Wu J."/>
            <person name="Zhang W."/>
            <person name="Huang J."/>
            <person name="Liu M."/>
            <person name="Huang J."/>
            <person name="Chang Z."/>
            <person name="Jin M."/>
            <person name="Yi Z."/>
            <person name="Jiang D."/>
        </authorList>
    </citation>
    <scope>NUCLEOTIDE SEQUENCE [LARGE SCALE GENOMIC DNA]</scope>
    <source>
        <strain evidence="2 3">CGMCC 17276</strain>
    </source>
</reference>
<dbReference type="EMBL" id="CP041348">
    <property type="protein sequence ID" value="QHC34988.1"/>
    <property type="molecule type" value="Genomic_DNA"/>
</dbReference>
<feature type="transmembrane region" description="Helical" evidence="1">
    <location>
        <begin position="119"/>
        <end position="136"/>
    </location>
</feature>
<accession>A0A857FL72</accession>
<keyword evidence="1" id="KW-0472">Membrane</keyword>
<name>A0A857FL72_KOMXY</name>
<feature type="transmembrane region" description="Helical" evidence="1">
    <location>
        <begin position="9"/>
        <end position="28"/>
    </location>
</feature>
<evidence type="ECO:0000313" key="2">
    <source>
        <dbReference type="EMBL" id="QHC34988.1"/>
    </source>
</evidence>
<dbReference type="AlphaFoldDB" id="A0A857FL72"/>
<dbReference type="RefSeq" id="WP_159261339.1">
    <property type="nucleotide sequence ID" value="NZ_CP041348.1"/>
</dbReference>
<feature type="transmembrane region" description="Helical" evidence="1">
    <location>
        <begin position="143"/>
        <end position="161"/>
    </location>
</feature>
<protein>
    <recommendedName>
        <fullName evidence="4">DUF2029 domain-containing protein</fullName>
    </recommendedName>
</protein>
<keyword evidence="1" id="KW-0812">Transmembrane</keyword>
<feature type="transmembrane region" description="Helical" evidence="1">
    <location>
        <begin position="79"/>
        <end position="99"/>
    </location>
</feature>
<organism evidence="2 3">
    <name type="scientific">Komagataeibacter xylinus</name>
    <name type="common">Gluconacetobacter xylinus</name>
    <dbReference type="NCBI Taxonomy" id="28448"/>
    <lineage>
        <taxon>Bacteria</taxon>
        <taxon>Pseudomonadati</taxon>
        <taxon>Pseudomonadota</taxon>
        <taxon>Alphaproteobacteria</taxon>
        <taxon>Acetobacterales</taxon>
        <taxon>Acetobacteraceae</taxon>
        <taxon>Komagataeibacter</taxon>
    </lineage>
</organism>
<dbReference type="Proteomes" id="UP000464674">
    <property type="component" value="Chromosome"/>
</dbReference>
<dbReference type="OrthoDB" id="8447935at2"/>
<feature type="transmembrane region" description="Helical" evidence="1">
    <location>
        <begin position="48"/>
        <end position="67"/>
    </location>
</feature>
<gene>
    <name evidence="2" type="ORF">FMA36_05230</name>
</gene>
<sequence>MKTEIKNKSFVFIVLSVFSIFLLSRFSGTLLHGGRFQAEEGCVFFEKAWYSSWYGALFHSFGGYINIMANGSTLLASRLVPLAYAPYVTMSIALVFQLMAPFMLLTAKDEWLSSTRTRIVAVALLLFVPQSVEVSVQSMHTQFHLALCCGLILALATTSGWREYMRLGLLFLGPLSGPGAVSMAPLFVLRLFFDRTRARLVECLVIVGASATQLLFFFEKYGERTYNSTWRVRKTPWL</sequence>
<evidence type="ECO:0008006" key="4">
    <source>
        <dbReference type="Google" id="ProtNLM"/>
    </source>
</evidence>
<feature type="transmembrane region" description="Helical" evidence="1">
    <location>
        <begin position="200"/>
        <end position="218"/>
    </location>
</feature>
<evidence type="ECO:0000313" key="3">
    <source>
        <dbReference type="Proteomes" id="UP000464674"/>
    </source>
</evidence>